<evidence type="ECO:0000256" key="1">
    <source>
        <dbReference type="ARBA" id="ARBA00010617"/>
    </source>
</evidence>
<dbReference type="EMBL" id="BMRB01000004">
    <property type="protein sequence ID" value="GGS46828.1"/>
    <property type="molecule type" value="Genomic_DNA"/>
</dbReference>
<evidence type="ECO:0000313" key="10">
    <source>
        <dbReference type="Proteomes" id="UP000660680"/>
    </source>
</evidence>
<protein>
    <submittedName>
        <fullName evidence="9">Cytochrome P450</fullName>
    </submittedName>
</protein>
<dbReference type="PRINTS" id="PR00359">
    <property type="entry name" value="BP450"/>
</dbReference>
<dbReference type="Gene3D" id="1.10.630.10">
    <property type="entry name" value="Cytochrome P450"/>
    <property type="match status" value="1"/>
</dbReference>
<keyword evidence="10" id="KW-1185">Reference proteome</keyword>
<evidence type="ECO:0000313" key="9">
    <source>
        <dbReference type="EMBL" id="GGS46828.1"/>
    </source>
</evidence>
<dbReference type="SUPFAM" id="SSF48264">
    <property type="entry name" value="Cytochrome P450"/>
    <property type="match status" value="1"/>
</dbReference>
<dbReference type="InterPro" id="IPR017972">
    <property type="entry name" value="Cyt_P450_CS"/>
</dbReference>
<keyword evidence="3 7" id="KW-0479">Metal-binding</keyword>
<dbReference type="InterPro" id="IPR002397">
    <property type="entry name" value="Cyt_P450_B"/>
</dbReference>
<dbReference type="FunFam" id="1.10.630.10:FF:000018">
    <property type="entry name" value="Cytochrome P450 monooxygenase"/>
    <property type="match status" value="1"/>
</dbReference>
<keyword evidence="5 7" id="KW-0408">Iron</keyword>
<dbReference type="GO" id="GO:0004497">
    <property type="term" value="F:monooxygenase activity"/>
    <property type="evidence" value="ECO:0007669"/>
    <property type="project" value="UniProtKB-KW"/>
</dbReference>
<keyword evidence="4 7" id="KW-0560">Oxidoreductase</keyword>
<dbReference type="InterPro" id="IPR001128">
    <property type="entry name" value="Cyt_P450"/>
</dbReference>
<accession>A0A918LH55</accession>
<comment type="similarity">
    <text evidence="1 7">Belongs to the cytochrome P450 family.</text>
</comment>
<dbReference type="PROSITE" id="PS00086">
    <property type="entry name" value="CYTOCHROME_P450"/>
    <property type="match status" value="1"/>
</dbReference>
<proteinExistence type="inferred from homology"/>
<dbReference type="GO" id="GO:0005506">
    <property type="term" value="F:iron ion binding"/>
    <property type="evidence" value="ECO:0007669"/>
    <property type="project" value="InterPro"/>
</dbReference>
<evidence type="ECO:0000256" key="2">
    <source>
        <dbReference type="ARBA" id="ARBA00022617"/>
    </source>
</evidence>
<dbReference type="CDD" id="cd11029">
    <property type="entry name" value="CYP107-like"/>
    <property type="match status" value="1"/>
</dbReference>
<evidence type="ECO:0000256" key="7">
    <source>
        <dbReference type="RuleBase" id="RU000461"/>
    </source>
</evidence>
<dbReference type="Pfam" id="PF00067">
    <property type="entry name" value="p450"/>
    <property type="match status" value="1"/>
</dbReference>
<evidence type="ECO:0000256" key="6">
    <source>
        <dbReference type="ARBA" id="ARBA00023033"/>
    </source>
</evidence>
<evidence type="ECO:0000256" key="8">
    <source>
        <dbReference type="SAM" id="MobiDB-lite"/>
    </source>
</evidence>
<dbReference type="InterPro" id="IPR036396">
    <property type="entry name" value="Cyt_P450_sf"/>
</dbReference>
<reference evidence="9" key="2">
    <citation type="submission" date="2020-09" db="EMBL/GenBank/DDBJ databases">
        <authorList>
            <person name="Sun Q."/>
            <person name="Ohkuma M."/>
        </authorList>
    </citation>
    <scope>NUCLEOTIDE SEQUENCE</scope>
    <source>
        <strain evidence="9">JCM 3276</strain>
    </source>
</reference>
<organism evidence="9 10">
    <name type="scientific">Actinokineospora fastidiosa</name>
    <dbReference type="NCBI Taxonomy" id="1816"/>
    <lineage>
        <taxon>Bacteria</taxon>
        <taxon>Bacillati</taxon>
        <taxon>Actinomycetota</taxon>
        <taxon>Actinomycetes</taxon>
        <taxon>Pseudonocardiales</taxon>
        <taxon>Pseudonocardiaceae</taxon>
        <taxon>Actinokineospora</taxon>
    </lineage>
</organism>
<feature type="region of interest" description="Disordered" evidence="8">
    <location>
        <begin position="59"/>
        <end position="79"/>
    </location>
</feature>
<evidence type="ECO:0000256" key="3">
    <source>
        <dbReference type="ARBA" id="ARBA00022723"/>
    </source>
</evidence>
<gene>
    <name evidence="9" type="ORF">GCM10010171_47540</name>
</gene>
<dbReference type="GO" id="GO:0016705">
    <property type="term" value="F:oxidoreductase activity, acting on paired donors, with incorporation or reduction of molecular oxygen"/>
    <property type="evidence" value="ECO:0007669"/>
    <property type="project" value="InterPro"/>
</dbReference>
<dbReference type="AlphaFoldDB" id="A0A918LH55"/>
<evidence type="ECO:0000256" key="4">
    <source>
        <dbReference type="ARBA" id="ARBA00023002"/>
    </source>
</evidence>
<dbReference type="PANTHER" id="PTHR46696:SF6">
    <property type="entry name" value="P450, PUTATIVE (EUROFUNG)-RELATED"/>
    <property type="match status" value="1"/>
</dbReference>
<dbReference type="RefSeq" id="WP_189212780.1">
    <property type="nucleotide sequence ID" value="NZ_BMRB01000004.1"/>
</dbReference>
<keyword evidence="2 7" id="KW-0349">Heme</keyword>
<keyword evidence="6 7" id="KW-0503">Monooxygenase</keyword>
<evidence type="ECO:0000256" key="5">
    <source>
        <dbReference type="ARBA" id="ARBA00023004"/>
    </source>
</evidence>
<name>A0A918LH55_9PSEU</name>
<sequence length="382" mass="42030">MTTTALKPAPFNPVFQVDPYPSLAAIREQGPVGRAEHPVFDEVWLVVSYDIVRQVHSDPRWVKPPEDPPDDRVTFDSAPPDHTRLRKLVQKAFTARRIELFRAETQRITDEILDGLPADEPVDLIPVLADAMPIEVIRRMAGLPEEFAAELTALMEAFLGEEDATARQDVFVRADEYVAEVLRCKRGALGEDLISDLIAARDGEDRLTEDELGTVVLTLLVNGAATSTNVIGTGLHSLLANPDQHALLLARPDLLAGAVEEMLRYENPVGGIGWVSDEDVELAGTVIPAGEVLATSLQAANRDPAVFADPDRFDITRRPNPHLTFSHGIHRCLGAELARMELQVAMGTLMRRFPGMREAEPPTWRVSHAVRGLTRLPIVLAP</sequence>
<dbReference type="PANTHER" id="PTHR46696">
    <property type="entry name" value="P450, PUTATIVE (EUROFUNG)-RELATED"/>
    <property type="match status" value="1"/>
</dbReference>
<dbReference type="Proteomes" id="UP000660680">
    <property type="component" value="Unassembled WGS sequence"/>
</dbReference>
<comment type="caution">
    <text evidence="9">The sequence shown here is derived from an EMBL/GenBank/DDBJ whole genome shotgun (WGS) entry which is preliminary data.</text>
</comment>
<dbReference type="GO" id="GO:0020037">
    <property type="term" value="F:heme binding"/>
    <property type="evidence" value="ECO:0007669"/>
    <property type="project" value="InterPro"/>
</dbReference>
<reference evidence="9" key="1">
    <citation type="journal article" date="2014" name="Int. J. Syst. Evol. Microbiol.">
        <title>Complete genome sequence of Corynebacterium casei LMG S-19264T (=DSM 44701T), isolated from a smear-ripened cheese.</title>
        <authorList>
            <consortium name="US DOE Joint Genome Institute (JGI-PGF)"/>
            <person name="Walter F."/>
            <person name="Albersmeier A."/>
            <person name="Kalinowski J."/>
            <person name="Ruckert C."/>
        </authorList>
    </citation>
    <scope>NUCLEOTIDE SEQUENCE</scope>
    <source>
        <strain evidence="9">JCM 3276</strain>
    </source>
</reference>